<keyword evidence="1" id="KW-1133">Transmembrane helix</keyword>
<sequence>MAENLAPDDRPLRPAVLRGLRRRCPRCGVGKLFSGYLRVNDCCDSCGLDLTRQRADDGPAYIVILIVGHVMGLLMLELSSFLRVAPLTVAAVLCVVALGLSMWMLPRVKGGFIAYQWAKGLHGF</sequence>
<evidence type="ECO:0000313" key="2">
    <source>
        <dbReference type="EMBL" id="QDL92283.1"/>
    </source>
</evidence>
<dbReference type="InterPro" id="IPR009325">
    <property type="entry name" value="DUF983"/>
</dbReference>
<reference evidence="2 3" key="1">
    <citation type="submission" date="2019-06" db="EMBL/GenBank/DDBJ databases">
        <title>Genome sequence of Rhodobacteraceae bacterium D4M1.</title>
        <authorList>
            <person name="Cao J."/>
        </authorList>
    </citation>
    <scope>NUCLEOTIDE SEQUENCE [LARGE SCALE GENOMIC DNA]</scope>
    <source>
        <strain evidence="2 3">D4M1</strain>
    </source>
</reference>
<dbReference type="KEGG" id="ppru:FDP22_11150"/>
<organism evidence="2 3">
    <name type="scientific">Paroceanicella profunda</name>
    <dbReference type="NCBI Taxonomy" id="2579971"/>
    <lineage>
        <taxon>Bacteria</taxon>
        <taxon>Pseudomonadati</taxon>
        <taxon>Pseudomonadota</taxon>
        <taxon>Alphaproteobacteria</taxon>
        <taxon>Rhodobacterales</taxon>
        <taxon>Paracoccaceae</taxon>
        <taxon>Paroceanicella</taxon>
    </lineage>
</organism>
<name>A0A5B8G1D5_9RHOB</name>
<dbReference type="EMBL" id="CP040818">
    <property type="protein sequence ID" value="QDL92283.1"/>
    <property type="molecule type" value="Genomic_DNA"/>
</dbReference>
<keyword evidence="1" id="KW-0812">Transmembrane</keyword>
<keyword evidence="3" id="KW-1185">Reference proteome</keyword>
<accession>A0A5B8G1D5</accession>
<protein>
    <submittedName>
        <fullName evidence="2">DUF983 domain-containing protein</fullName>
    </submittedName>
</protein>
<dbReference type="AlphaFoldDB" id="A0A5B8G1D5"/>
<evidence type="ECO:0000313" key="3">
    <source>
        <dbReference type="Proteomes" id="UP000305888"/>
    </source>
</evidence>
<feature type="transmembrane region" description="Helical" evidence="1">
    <location>
        <begin position="84"/>
        <end position="105"/>
    </location>
</feature>
<dbReference type="Pfam" id="PF06170">
    <property type="entry name" value="DUF983"/>
    <property type="match status" value="1"/>
</dbReference>
<evidence type="ECO:0000256" key="1">
    <source>
        <dbReference type="SAM" id="Phobius"/>
    </source>
</evidence>
<dbReference type="RefSeq" id="WP_138572962.1">
    <property type="nucleotide sequence ID" value="NZ_CP040818.1"/>
</dbReference>
<dbReference type="Proteomes" id="UP000305888">
    <property type="component" value="Chromosome"/>
</dbReference>
<dbReference type="OrthoDB" id="9799456at2"/>
<gene>
    <name evidence="2" type="ORF">FDP22_11150</name>
</gene>
<keyword evidence="1" id="KW-0472">Membrane</keyword>
<proteinExistence type="predicted"/>
<feature type="transmembrane region" description="Helical" evidence="1">
    <location>
        <begin position="60"/>
        <end position="78"/>
    </location>
</feature>